<accession>A0ABY6UAA0</accession>
<dbReference type="EMBL" id="CABFNS010000780">
    <property type="protein sequence ID" value="VUC28054.1"/>
    <property type="molecule type" value="Genomic_DNA"/>
</dbReference>
<comment type="caution">
    <text evidence="1">The sequence shown here is derived from an EMBL/GenBank/DDBJ whole genome shotgun (WGS) entry which is preliminary data.</text>
</comment>
<keyword evidence="2" id="KW-1185">Reference proteome</keyword>
<dbReference type="Gene3D" id="3.80.10.10">
    <property type="entry name" value="Ribonuclease Inhibitor"/>
    <property type="match status" value="1"/>
</dbReference>
<protein>
    <recommendedName>
        <fullName evidence="3">F-box domain-containing protein</fullName>
    </recommendedName>
</protein>
<reference evidence="1 2" key="1">
    <citation type="submission" date="2019-06" db="EMBL/GenBank/DDBJ databases">
        <authorList>
            <person name="Broberg M."/>
        </authorList>
    </citation>
    <scope>NUCLEOTIDE SEQUENCE [LARGE SCALE GENOMIC DNA]</scope>
</reference>
<evidence type="ECO:0000313" key="2">
    <source>
        <dbReference type="Proteomes" id="UP000766486"/>
    </source>
</evidence>
<gene>
    <name evidence="1" type="ORF">CLO192961_LOCUS225217</name>
</gene>
<evidence type="ECO:0000313" key="1">
    <source>
        <dbReference type="EMBL" id="VUC28054.1"/>
    </source>
</evidence>
<name>A0ABY6UAA0_BIOOC</name>
<dbReference type="InterPro" id="IPR032675">
    <property type="entry name" value="LRR_dom_sf"/>
</dbReference>
<dbReference type="Proteomes" id="UP000766486">
    <property type="component" value="Unassembled WGS sequence"/>
</dbReference>
<evidence type="ECO:0008006" key="3">
    <source>
        <dbReference type="Google" id="ProtNLM"/>
    </source>
</evidence>
<proteinExistence type="predicted"/>
<organism evidence="1 2">
    <name type="scientific">Bionectria ochroleuca</name>
    <name type="common">Gliocladium roseum</name>
    <dbReference type="NCBI Taxonomy" id="29856"/>
    <lineage>
        <taxon>Eukaryota</taxon>
        <taxon>Fungi</taxon>
        <taxon>Dikarya</taxon>
        <taxon>Ascomycota</taxon>
        <taxon>Pezizomycotina</taxon>
        <taxon>Sordariomycetes</taxon>
        <taxon>Hypocreomycetidae</taxon>
        <taxon>Hypocreales</taxon>
        <taxon>Bionectriaceae</taxon>
        <taxon>Clonostachys</taxon>
    </lineage>
</organism>
<sequence>MATTDQAEGAPPIRRLLQNARPALHHLEAQVKRTISTHLKIHNAVASKGNLVVKPSAYDVILPRMLRRKKASRPSLDMLDPELILIIFNMVREDDWRSMRNLALLNSYYHYAARYCQHRDATFYMDSPHQHRFQDRLAYIEKHDLTPAIRSMTVYALPMEEDENFIDSLVQLMQKATGLRDLAWRNASMFSQTAWQRKCRLPPVVPVGIPEKIVLAVQPRGSVRLHASIAPIDDVPWPVPDARVPTYIAPLLARSDSLHSLNMDFSYGDEESCIKLAQTAKQILLSCPNVRKLIIDYGPWNDGSVSFPLPTSYIGFGFADGERPPALEDLELLRYEFGYEKEVEPGYTGGSHVGYPGKGHESDYWAEVFDWSRLKRLRTKNVEFALKLAPKLTSIEHVVFDEPRGTEKIGDFCGSIPRTLQSITIPKFSALGLDGITRHGPSLRALRIHQKETRTWAGETIDASSLLKVQRECPLIEELDLDISRNGDWPYDALEVLVGFPKLRVLTIWFEMGWVGREPDDIVKPLVTYPAVDELYRHICGKQYVGVPSKEVIWADVNRIGFVCRLLERGDDMSDLVFDIYCPRLSDKDNSVISQMRKPTKSGRFNRGSRPQVQLMGQTEVAMHGPPPFVSQSDIPKPLFLTNIITLNTRTLRKRPAAT</sequence>